<feature type="domain" description="PPE" evidence="3">
    <location>
        <begin position="14"/>
        <end position="177"/>
    </location>
</feature>
<feature type="region of interest" description="Disordered" evidence="2">
    <location>
        <begin position="289"/>
        <end position="329"/>
    </location>
</feature>
<evidence type="ECO:0000259" key="3">
    <source>
        <dbReference type="Pfam" id="PF00823"/>
    </source>
</evidence>
<evidence type="ECO:0000256" key="2">
    <source>
        <dbReference type="SAM" id="MobiDB-lite"/>
    </source>
</evidence>
<comment type="caution">
    <text evidence="4">The sequence shown here is derived from an EMBL/GenBank/DDBJ whole genome shotgun (WGS) entry which is preliminary data.</text>
</comment>
<accession>A0A4R6PPF2</accession>
<evidence type="ECO:0000256" key="1">
    <source>
        <dbReference type="ARBA" id="ARBA00010652"/>
    </source>
</evidence>
<dbReference type="SUPFAM" id="SSF140459">
    <property type="entry name" value="PE/PPE dimer-like"/>
    <property type="match status" value="1"/>
</dbReference>
<reference evidence="4 5" key="1">
    <citation type="submission" date="2019-03" db="EMBL/GenBank/DDBJ databases">
        <title>Genomic Encyclopedia of Type Strains, Phase IV (KMG-IV): sequencing the most valuable type-strain genomes for metagenomic binning, comparative biology and taxonomic classification.</title>
        <authorList>
            <person name="Goeker M."/>
        </authorList>
    </citation>
    <scope>NUCLEOTIDE SEQUENCE [LARGE SCALE GENOMIC DNA]</scope>
    <source>
        <strain evidence="4 5">DSM 44496</strain>
    </source>
</reference>
<comment type="similarity">
    <text evidence="1">Belongs to the mycobacterial PPE family.</text>
</comment>
<organism evidence="4 5">
    <name type="scientific">Nocardia ignorata</name>
    <dbReference type="NCBI Taxonomy" id="145285"/>
    <lineage>
        <taxon>Bacteria</taxon>
        <taxon>Bacillati</taxon>
        <taxon>Actinomycetota</taxon>
        <taxon>Actinomycetes</taxon>
        <taxon>Mycobacteriales</taxon>
        <taxon>Nocardiaceae</taxon>
        <taxon>Nocardia</taxon>
    </lineage>
</organism>
<evidence type="ECO:0000313" key="5">
    <source>
        <dbReference type="Proteomes" id="UP000295087"/>
    </source>
</evidence>
<dbReference type="InterPro" id="IPR038332">
    <property type="entry name" value="PPE_sf"/>
</dbReference>
<keyword evidence="5" id="KW-1185">Reference proteome</keyword>
<dbReference type="InterPro" id="IPR000030">
    <property type="entry name" value="PPE_dom"/>
</dbReference>
<proteinExistence type="inferred from homology"/>
<dbReference type="Gene3D" id="1.20.1260.20">
    <property type="entry name" value="PPE superfamily"/>
    <property type="match status" value="1"/>
</dbReference>
<dbReference type="RefSeq" id="WP_067491024.1">
    <property type="nucleotide sequence ID" value="NZ_SNXK01000002.1"/>
</dbReference>
<gene>
    <name evidence="4" type="ORF">DFR75_102502</name>
</gene>
<dbReference type="Proteomes" id="UP000295087">
    <property type="component" value="Unassembled WGS sequence"/>
</dbReference>
<name>A0A4R6PPF2_NOCIG</name>
<dbReference type="Pfam" id="PF00823">
    <property type="entry name" value="PPE"/>
    <property type="match status" value="1"/>
</dbReference>
<protein>
    <submittedName>
        <fullName evidence="4">PPE family protein</fullName>
    </submittedName>
</protein>
<sequence>MIEPPQPGFTGVVWSARPPEQLARDLTTGAGSVPMAEAIGAWTQLAASFGAAVLEYEKVLTDLRGAWQSGRSDEVVQRVTALREWLLETSTAAAANAAKFQAQVAAYEVARLAMPNTADIEAIQQVQRTLESVSGMLGAPIKAVAADTDTEHDVAKAVASRVMENYEKATEPLASAWQHQDPPPIAPATALAAERAAVPPQPTATHPGAMPGFGGIPGMPALQSVPRTLTSYNAPVYAQSASSAEVTARPNPVVTAAAGTQAAPIAPGPVGAAAAQDTARFPRASLPEHTEEFSLDGEIRAAPAVLGDHGQAARAVSTEQGGAEPGGGS</sequence>
<dbReference type="EMBL" id="SNXK01000002">
    <property type="protein sequence ID" value="TDP39783.1"/>
    <property type="molecule type" value="Genomic_DNA"/>
</dbReference>
<dbReference type="AlphaFoldDB" id="A0A4R6PPF2"/>
<evidence type="ECO:0000313" key="4">
    <source>
        <dbReference type="EMBL" id="TDP39783.1"/>
    </source>
</evidence>